<dbReference type="Gene3D" id="1.10.340.70">
    <property type="match status" value="1"/>
</dbReference>
<organism evidence="15 16">
    <name type="scientific">Hypsizygus marmoreus</name>
    <name type="common">White beech mushroom</name>
    <name type="synonym">Agaricus marmoreus</name>
    <dbReference type="NCBI Taxonomy" id="39966"/>
    <lineage>
        <taxon>Eukaryota</taxon>
        <taxon>Fungi</taxon>
        <taxon>Dikarya</taxon>
        <taxon>Basidiomycota</taxon>
        <taxon>Agaricomycotina</taxon>
        <taxon>Agaricomycetes</taxon>
        <taxon>Agaricomycetidae</taxon>
        <taxon>Agaricales</taxon>
        <taxon>Tricholomatineae</taxon>
        <taxon>Lyophyllaceae</taxon>
        <taxon>Hypsizygus</taxon>
    </lineage>
</organism>
<dbReference type="GO" id="GO:0004519">
    <property type="term" value="F:endonuclease activity"/>
    <property type="evidence" value="ECO:0007669"/>
    <property type="project" value="UniProtKB-KW"/>
</dbReference>
<evidence type="ECO:0000259" key="13">
    <source>
        <dbReference type="PROSITE" id="PS50878"/>
    </source>
</evidence>
<keyword evidence="2" id="KW-0507">mRNA processing</keyword>
<feature type="region of interest" description="Disordered" evidence="11">
    <location>
        <begin position="347"/>
        <end position="425"/>
    </location>
</feature>
<dbReference type="InterPro" id="IPR050951">
    <property type="entry name" value="Retrovirus_Pol_polyprotein"/>
</dbReference>
<keyword evidence="3" id="KW-0808">Transferase</keyword>
<feature type="region of interest" description="Disordered" evidence="11">
    <location>
        <begin position="1244"/>
        <end position="1276"/>
    </location>
</feature>
<evidence type="ECO:0000313" key="15">
    <source>
        <dbReference type="EMBL" id="RDB29688.1"/>
    </source>
</evidence>
<evidence type="ECO:0000256" key="8">
    <source>
        <dbReference type="ARBA" id="ARBA00022884"/>
    </source>
</evidence>
<dbReference type="InterPro" id="IPR000477">
    <property type="entry name" value="RT_dom"/>
</dbReference>
<dbReference type="GO" id="GO:0003964">
    <property type="term" value="F:RNA-directed DNA polymerase activity"/>
    <property type="evidence" value="ECO:0007669"/>
    <property type="project" value="UniProtKB-KW"/>
</dbReference>
<dbReference type="PROSITE" id="PS50878">
    <property type="entry name" value="RT_POL"/>
    <property type="match status" value="1"/>
</dbReference>
<dbReference type="PANTHER" id="PTHR37984:SF5">
    <property type="entry name" value="PROTEIN NYNRIN-LIKE"/>
    <property type="match status" value="1"/>
</dbReference>
<evidence type="ECO:0000256" key="7">
    <source>
        <dbReference type="ARBA" id="ARBA00022801"/>
    </source>
</evidence>
<dbReference type="Gene3D" id="3.10.10.10">
    <property type="entry name" value="HIV Type 1 Reverse Transcriptase, subunit A, domain 1"/>
    <property type="match status" value="1"/>
</dbReference>
<dbReference type="CDD" id="cd00303">
    <property type="entry name" value="retropepsin_like"/>
    <property type="match status" value="1"/>
</dbReference>
<dbReference type="STRING" id="39966.A0A369K710"/>
<dbReference type="InterPro" id="IPR001878">
    <property type="entry name" value="Znf_CCHC"/>
</dbReference>
<keyword evidence="16" id="KW-1185">Reference proteome</keyword>
<dbReference type="InterPro" id="IPR043128">
    <property type="entry name" value="Rev_trsase/Diguanyl_cyclase"/>
</dbReference>
<dbReference type="GO" id="GO:0015074">
    <property type="term" value="P:DNA integration"/>
    <property type="evidence" value="ECO:0007669"/>
    <property type="project" value="InterPro"/>
</dbReference>
<dbReference type="SUPFAM" id="SSF50630">
    <property type="entry name" value="Acid proteases"/>
    <property type="match status" value="1"/>
</dbReference>
<protein>
    <recommendedName>
        <fullName evidence="1">RNA-directed DNA polymerase</fullName>
        <ecNumber evidence="1">2.7.7.49</ecNumber>
    </recommendedName>
</protein>
<dbReference type="PROSITE" id="PS50158">
    <property type="entry name" value="ZF_CCHC"/>
    <property type="match status" value="1"/>
</dbReference>
<dbReference type="InterPro" id="IPR041588">
    <property type="entry name" value="Integrase_H2C2"/>
</dbReference>
<dbReference type="InParanoid" id="A0A369K710"/>
<keyword evidence="4" id="KW-0548">Nucleotidyltransferase</keyword>
<evidence type="ECO:0000256" key="1">
    <source>
        <dbReference type="ARBA" id="ARBA00012493"/>
    </source>
</evidence>
<evidence type="ECO:0000256" key="6">
    <source>
        <dbReference type="ARBA" id="ARBA00022759"/>
    </source>
</evidence>
<dbReference type="GO" id="GO:0003723">
    <property type="term" value="F:RNA binding"/>
    <property type="evidence" value="ECO:0007669"/>
    <property type="project" value="UniProtKB-KW"/>
</dbReference>
<evidence type="ECO:0000256" key="3">
    <source>
        <dbReference type="ARBA" id="ARBA00022679"/>
    </source>
</evidence>
<dbReference type="Proteomes" id="UP000076154">
    <property type="component" value="Unassembled WGS sequence"/>
</dbReference>
<dbReference type="Pfam" id="PF08284">
    <property type="entry name" value="RVP_2"/>
    <property type="match status" value="1"/>
</dbReference>
<keyword evidence="7" id="KW-0378">Hydrolase</keyword>
<feature type="compositionally biased region" description="Low complexity" evidence="11">
    <location>
        <begin position="354"/>
        <end position="387"/>
    </location>
</feature>
<evidence type="ECO:0000259" key="12">
    <source>
        <dbReference type="PROSITE" id="PS50158"/>
    </source>
</evidence>
<keyword evidence="8" id="KW-0694">RNA-binding</keyword>
<dbReference type="CDD" id="cd09274">
    <property type="entry name" value="RNase_HI_RT_Ty3"/>
    <property type="match status" value="1"/>
</dbReference>
<evidence type="ECO:0000256" key="11">
    <source>
        <dbReference type="SAM" id="MobiDB-lite"/>
    </source>
</evidence>
<keyword evidence="5" id="KW-0540">Nuclease</keyword>
<comment type="caution">
    <text evidence="15">The sequence shown here is derived from an EMBL/GenBank/DDBJ whole genome shotgun (WGS) entry which is preliminary data.</text>
</comment>
<dbReference type="InterPro" id="IPR036875">
    <property type="entry name" value="Znf_CCHC_sf"/>
</dbReference>
<feature type="domain" description="Integrase catalytic" evidence="14">
    <location>
        <begin position="2243"/>
        <end position="2329"/>
    </location>
</feature>
<dbReference type="SUPFAM" id="SSF56672">
    <property type="entry name" value="DNA/RNA polymerases"/>
    <property type="match status" value="1"/>
</dbReference>
<evidence type="ECO:0000256" key="2">
    <source>
        <dbReference type="ARBA" id="ARBA00022664"/>
    </source>
</evidence>
<dbReference type="InterPro" id="IPR012337">
    <property type="entry name" value="RNaseH-like_sf"/>
</dbReference>
<accession>A0A369K710</accession>
<dbReference type="Pfam" id="PF17921">
    <property type="entry name" value="Integrase_H2C2"/>
    <property type="match status" value="1"/>
</dbReference>
<keyword evidence="10" id="KW-0863">Zinc-finger</keyword>
<dbReference type="Gene3D" id="3.30.70.270">
    <property type="match status" value="2"/>
</dbReference>
<feature type="region of interest" description="Disordered" evidence="11">
    <location>
        <begin position="1179"/>
        <end position="1221"/>
    </location>
</feature>
<dbReference type="PANTHER" id="PTHR37984">
    <property type="entry name" value="PROTEIN CBG26694"/>
    <property type="match status" value="1"/>
</dbReference>
<dbReference type="GO" id="GO:0008270">
    <property type="term" value="F:zinc ion binding"/>
    <property type="evidence" value="ECO:0007669"/>
    <property type="project" value="UniProtKB-KW"/>
</dbReference>
<dbReference type="GO" id="GO:0006397">
    <property type="term" value="P:mRNA processing"/>
    <property type="evidence" value="ECO:0007669"/>
    <property type="project" value="UniProtKB-KW"/>
</dbReference>
<feature type="domain" description="Reverse transcriptase" evidence="13">
    <location>
        <begin position="1558"/>
        <end position="1743"/>
    </location>
</feature>
<dbReference type="InterPro" id="IPR001584">
    <property type="entry name" value="Integrase_cat-core"/>
</dbReference>
<feature type="compositionally biased region" description="Acidic residues" evidence="11">
    <location>
        <begin position="1182"/>
        <end position="1194"/>
    </location>
</feature>
<dbReference type="CDD" id="cd01647">
    <property type="entry name" value="RT_LTR"/>
    <property type="match status" value="1"/>
</dbReference>
<feature type="compositionally biased region" description="Gly residues" evidence="11">
    <location>
        <begin position="589"/>
        <end position="623"/>
    </location>
</feature>
<sequence length="2329" mass="256903">MTSRYPLRSHGVVVAAATEDLTPSPELGERLRESDTRSYRDVVVSRPTSPASQREDSVGGENPTVNSSVNEIIFPSVPKEDDYESSYFSSGSPEPEDERPWTVVTGRRTRSLESLSKLRLRAGVFPLGQSVRKFDTGLTSEQNTVVAAAERQLSAEERDLISNRYAKVNDVADYVTSTPVPGPSKGKGPDPQNWGAAGIRLNELDIDAQRREFAAWAAQRVPHEESGGASIAPAVPLLRETVPKLMVKPKPKYKVTMEDVTDEDEPYGYQERKHDIPCAPRKASRPSVMAETVAKKVAEVVETAARAKSKRASRAPSITPLSQVAPQSYLGRALGALGSVPRAPVAAFGRRSGDPPSGSSSSSLGSSSPSSLSSSSSGSSPSSSSSSTGPRSHRKSVRKHKQRKRSVVKQHSLLKPVPPREYDGSADGRAFHRFVTEGTDYVQMGRVSRKRRVFVLSYYLKGRAYDFYTQKVASTSAEWDLQQFFSHMFNYCFPVDFRMRQREKLRRCFQNEKSVSEFTYELEELYNMIGVISERDQVIKLWDSLIPVIQKGLWREGLNPEVSSWDDVCDAAQVIEIAENIAEGRGNRRGGLGRGGAGSSNGGGFPGGGGGGFPRGSGGGFHGSGTSDRRPSRPGYGRPRDDRGDRASGSQMGRGSGGRGGHVGSSTSSRSAPVKKNTVQLSDKDKNELLAAGKCFRCREPGHLSRNCPLGNSFKSGRGGGPPGLAAFHIGVDLGEAERLRGLADTTATVDTLHVGSVQVDASSVESESVTQPHLLGDLVAQRAMAVLEEMKPYPLDDAPMLQLDERRFLVYRTEGGKHVIHDSDFVCEESALIDTHLLCRPSFNLPEWYAAWQAELVTASLIRNSRWATAPRMGKLFELGLAAAIRAAHNVLPHSEHQPEMSAAERWQVEEMDSPYEPDQYFYSVSDLADDCTYQVDRVLLLEDSFDIVAYILNDRAESSAFLEAFATQPCFDGCRTCAREGRIRPPRRSRCVGDVVARGAAQLLDSIQPIPGDGVPVSRGRFDLFRASQDYYEIIDTMNYGQRTQIRAEVLASPDFPLGAWYVRRQVLARHGSVWEVDQIARFHVPRVRDFIDAWLVEELTSGAPYSADIAYFHNRQLVRFMIDSERSTAEFYLVHDHLRSVDILVPRALLSNPLFDLQEWCAEFLYGLAHSWSPHSSDAWEDNDDNDDSGDDGSSPDSPSDNGSPNRDPPGDDDGAAGFAAGAVIVEGDADSCSDLQTVADSVSEPFSEGSVSDDLPDLQSVSNSDQDSDHDPEVSLISDVEVLQESSGLFDGPRVPADDVTKSTQVDTWLATVGTEVHELELNGVQVPRGTYMGLQRNAAIPKDFSWVVPKPVVVVVMVNGHPAWALLDSGSLGDFMSSTLADQLKVPRIELAKPLALQLAVQGSRSKVNLGTKVKIRYQGIHEERYFDIANLSGYDLILGMPWMYQHQATVGLNPARVVIGSDMAHPIKGAGVSVIVSHAVEAFEDVLQKVRQELVDYAEPLCCEAADTDLPPFRDINHQIPLVDPKRVYPWRPSRCPEAFRPQWAEKRDAYLRSGRWRVTSAGNTVPMLLIPKPGTPKGEVPKLRTVVDLRARNANTVKLSSQLPDIEGILRRASRAKYKSMIDGKDAYEQIRIIPEHVDRSTVTTPDGNMVSLVIQIGDCNAPATYQALMNHLFSSYIGRFLDIYLDDIVIYSDTLEDHVRHVHIVLDILQREKLYLSRGKLHFLQDELKLLGHIIGSDGIRMDPAKVDSVLAWKTPTNRDLLRGFLGSVGYLADDLAMVRIPMSVLHGLTGDTVPFRWEYIHQRAFEDVKAIVEKGRHNRRVPLVYGIDALPVFLVTDGCATGIAGVITQGLDWRSGTVAAFFSAKLNSAQQNYPVHEIEMLAGVEAMIRHTDILQGTHFKWITDHKGLIHLVEQRNLSGRQARWLEKLGGFDFEVVYAPGVENVLADALSRLYSNDAPGIVRSQSEYTYHDVVNEDVPIEYGITMPLLAGIEAIAAGAQPRSTKVVRAKASKLAVRAPRVRKVVPGAETGRPETAKEFAARVKKNFVLKGPHPVVADEVTVLVDQVIESVVQPSGPMPTPRVVVDGVEVPPETPQADCLLDVVAGGRDGIDLLSVLRGSYAKDQFYKLILDRPRDYRNFQVFDGLIFVKLKDRNLLCVPKITVRGRSVREIIISEAHSLLAHLGSSKTLAYLRDHVWWKDMAGDTAAYCESCQTCRRSKPSNQKPFGLLNPLDVPTRPWESIGVDFVGPLPESRNRDGVFDSLTVVIDLLTAMVHLIPSRIDYNARQVAELMFEAVYKLHGLPRFIISDRDWKGAVRSQH</sequence>
<keyword evidence="9" id="KW-0695">RNA-directed DNA polymerase</keyword>
<dbReference type="Gene3D" id="3.30.420.10">
    <property type="entry name" value="Ribonuclease H-like superfamily/Ribonuclease H"/>
    <property type="match status" value="1"/>
</dbReference>
<dbReference type="SUPFAM" id="SSF53098">
    <property type="entry name" value="Ribonuclease H-like"/>
    <property type="match status" value="1"/>
</dbReference>
<dbReference type="SMART" id="SM00343">
    <property type="entry name" value="ZnF_C2HC"/>
    <property type="match status" value="1"/>
</dbReference>
<dbReference type="SUPFAM" id="SSF57756">
    <property type="entry name" value="Retrovirus zinc finger-like domains"/>
    <property type="match status" value="1"/>
</dbReference>
<evidence type="ECO:0000256" key="10">
    <source>
        <dbReference type="PROSITE-ProRule" id="PRU00047"/>
    </source>
</evidence>
<feature type="region of interest" description="Disordered" evidence="11">
    <location>
        <begin position="81"/>
        <end position="101"/>
    </location>
</feature>
<evidence type="ECO:0000259" key="14">
    <source>
        <dbReference type="PROSITE" id="PS50994"/>
    </source>
</evidence>
<gene>
    <name evidence="15" type="primary">pol_16</name>
    <name evidence="15" type="ORF">Hypma_015155</name>
</gene>
<dbReference type="Gene3D" id="2.40.70.10">
    <property type="entry name" value="Acid Proteases"/>
    <property type="match status" value="1"/>
</dbReference>
<dbReference type="PROSITE" id="PS50994">
    <property type="entry name" value="INTEGRASE"/>
    <property type="match status" value="1"/>
</dbReference>
<feature type="compositionally biased region" description="Basic residues" evidence="11">
    <location>
        <begin position="391"/>
        <end position="408"/>
    </location>
</feature>
<dbReference type="InterPro" id="IPR021109">
    <property type="entry name" value="Peptidase_aspartic_dom_sf"/>
</dbReference>
<dbReference type="OrthoDB" id="3267748at2759"/>
<name>A0A369K710_HYPMA</name>
<keyword evidence="6" id="KW-0255">Endonuclease</keyword>
<dbReference type="InterPro" id="IPR043502">
    <property type="entry name" value="DNA/RNA_pol_sf"/>
</dbReference>
<evidence type="ECO:0000313" key="16">
    <source>
        <dbReference type="Proteomes" id="UP000076154"/>
    </source>
</evidence>
<feature type="region of interest" description="Disordered" evidence="11">
    <location>
        <begin position="16"/>
        <end position="68"/>
    </location>
</feature>
<dbReference type="EMBL" id="LUEZ02000010">
    <property type="protein sequence ID" value="RDB29688.1"/>
    <property type="molecule type" value="Genomic_DNA"/>
</dbReference>
<evidence type="ECO:0000256" key="4">
    <source>
        <dbReference type="ARBA" id="ARBA00022695"/>
    </source>
</evidence>
<dbReference type="Gene3D" id="4.10.60.10">
    <property type="entry name" value="Zinc finger, CCHC-type"/>
    <property type="match status" value="1"/>
</dbReference>
<dbReference type="InterPro" id="IPR041373">
    <property type="entry name" value="RT_RNaseH"/>
</dbReference>
<dbReference type="GO" id="GO:0016787">
    <property type="term" value="F:hydrolase activity"/>
    <property type="evidence" value="ECO:0007669"/>
    <property type="project" value="UniProtKB-KW"/>
</dbReference>
<feature type="compositionally biased region" description="Basic and acidic residues" evidence="11">
    <location>
        <begin position="27"/>
        <end position="40"/>
    </location>
</feature>
<keyword evidence="10" id="KW-0862">Zinc</keyword>
<evidence type="ECO:0000256" key="5">
    <source>
        <dbReference type="ARBA" id="ARBA00022722"/>
    </source>
</evidence>
<feature type="compositionally biased region" description="Gly residues" evidence="11">
    <location>
        <begin position="652"/>
        <end position="663"/>
    </location>
</feature>
<evidence type="ECO:0000256" key="9">
    <source>
        <dbReference type="ARBA" id="ARBA00022918"/>
    </source>
</evidence>
<keyword evidence="10" id="KW-0479">Metal-binding</keyword>
<feature type="region of interest" description="Disordered" evidence="11">
    <location>
        <begin position="585"/>
        <end position="683"/>
    </location>
</feature>
<feature type="compositionally biased region" description="Low complexity" evidence="11">
    <location>
        <begin position="1195"/>
        <end position="1209"/>
    </location>
</feature>
<dbReference type="Pfam" id="PF00098">
    <property type="entry name" value="zf-CCHC"/>
    <property type="match status" value="1"/>
</dbReference>
<dbReference type="InterPro" id="IPR036397">
    <property type="entry name" value="RNaseH_sf"/>
</dbReference>
<dbReference type="Pfam" id="PF00078">
    <property type="entry name" value="RVT_1"/>
    <property type="match status" value="1"/>
</dbReference>
<dbReference type="EC" id="2.7.7.49" evidence="1"/>
<dbReference type="GO" id="GO:0005634">
    <property type="term" value="C:nucleus"/>
    <property type="evidence" value="ECO:0007669"/>
    <property type="project" value="UniProtKB-ARBA"/>
</dbReference>
<proteinExistence type="predicted"/>
<dbReference type="Pfam" id="PF17917">
    <property type="entry name" value="RT_RNaseH"/>
    <property type="match status" value="1"/>
</dbReference>
<feature type="domain" description="CCHC-type" evidence="12">
    <location>
        <begin position="694"/>
        <end position="709"/>
    </location>
</feature>
<reference evidence="15" key="1">
    <citation type="submission" date="2018-04" db="EMBL/GenBank/DDBJ databases">
        <title>Whole genome sequencing of Hypsizygus marmoreus.</title>
        <authorList>
            <person name="Choi I.-G."/>
            <person name="Min B."/>
            <person name="Kim J.-G."/>
            <person name="Kim S."/>
            <person name="Oh Y.-L."/>
            <person name="Kong W.-S."/>
            <person name="Park H."/>
            <person name="Jeong J."/>
            <person name="Song E.-S."/>
        </authorList>
    </citation>
    <scope>NUCLEOTIDE SEQUENCE [LARGE SCALE GENOMIC DNA]</scope>
    <source>
        <strain evidence="15">51987-8</strain>
    </source>
</reference>